<dbReference type="Proteomes" id="UP000608754">
    <property type="component" value="Unassembled WGS sequence"/>
</dbReference>
<dbReference type="RefSeq" id="WP_194182087.1">
    <property type="nucleotide sequence ID" value="NZ_JADGIK010000002.1"/>
</dbReference>
<dbReference type="EMBL" id="JADGIK010000002">
    <property type="protein sequence ID" value="MBF0596557.1"/>
    <property type="molecule type" value="Genomic_DNA"/>
</dbReference>
<accession>A0A8J7FLI3</accession>
<dbReference type="AlphaFoldDB" id="A0A8J7FLI3"/>
<protein>
    <submittedName>
        <fullName evidence="1">Uncharacterized protein</fullName>
    </submittedName>
</protein>
<keyword evidence="2" id="KW-1185">Reference proteome</keyword>
<evidence type="ECO:0000313" key="1">
    <source>
        <dbReference type="EMBL" id="MBF0596557.1"/>
    </source>
</evidence>
<name>A0A8J7FLI3_9FLAO</name>
<sequence length="117" mass="13336">MAIFSAYLINEYINNVESIDHKNKKEITIAGKNCGVGNGAYSISFLYHNKRYNTKILGGPCLDLNIGDKYELYYSDKNDDFLDHQSVKHSLKGVVASIVIFVLSLFPYKRLMKTKIH</sequence>
<gene>
    <name evidence="1" type="ORF">IM532_03650</name>
</gene>
<organism evidence="1 2">
    <name type="scientific">Faecalibacter rhinopitheci</name>
    <dbReference type="NCBI Taxonomy" id="2779678"/>
    <lineage>
        <taxon>Bacteria</taxon>
        <taxon>Pseudomonadati</taxon>
        <taxon>Bacteroidota</taxon>
        <taxon>Flavobacteriia</taxon>
        <taxon>Flavobacteriales</taxon>
        <taxon>Weeksellaceae</taxon>
        <taxon>Faecalibacter</taxon>
    </lineage>
</organism>
<comment type="caution">
    <text evidence="1">The sequence shown here is derived from an EMBL/GenBank/DDBJ whole genome shotgun (WGS) entry which is preliminary data.</text>
</comment>
<proteinExistence type="predicted"/>
<evidence type="ECO:0000313" key="2">
    <source>
        <dbReference type="Proteomes" id="UP000608754"/>
    </source>
</evidence>
<reference evidence="1" key="1">
    <citation type="submission" date="2020-10" db="EMBL/GenBank/DDBJ databases">
        <authorList>
            <person name="Lu T."/>
            <person name="Wang Q."/>
            <person name="Han X."/>
        </authorList>
    </citation>
    <scope>NUCLEOTIDE SEQUENCE</scope>
    <source>
        <strain evidence="1">WQ 117</strain>
    </source>
</reference>